<dbReference type="Proteomes" id="UP001365542">
    <property type="component" value="Unassembled WGS sequence"/>
</dbReference>
<keyword evidence="3" id="KW-1185">Reference proteome</keyword>
<proteinExistence type="predicted"/>
<reference evidence="2 3" key="1">
    <citation type="submission" date="2019-10" db="EMBL/GenBank/DDBJ databases">
        <authorList>
            <person name="Palmer J.M."/>
        </authorList>
    </citation>
    <scope>NUCLEOTIDE SEQUENCE [LARGE SCALE GENOMIC DNA]</scope>
    <source>
        <strain evidence="2 3">TWF694</strain>
    </source>
</reference>
<feature type="compositionally biased region" description="Pro residues" evidence="1">
    <location>
        <begin position="476"/>
        <end position="494"/>
    </location>
</feature>
<accession>A0AAV9X8B7</accession>
<organism evidence="2 3">
    <name type="scientific">Orbilia ellipsospora</name>
    <dbReference type="NCBI Taxonomy" id="2528407"/>
    <lineage>
        <taxon>Eukaryota</taxon>
        <taxon>Fungi</taxon>
        <taxon>Dikarya</taxon>
        <taxon>Ascomycota</taxon>
        <taxon>Pezizomycotina</taxon>
        <taxon>Orbiliomycetes</taxon>
        <taxon>Orbiliales</taxon>
        <taxon>Orbiliaceae</taxon>
        <taxon>Orbilia</taxon>
    </lineage>
</organism>
<feature type="compositionally biased region" description="Acidic residues" evidence="1">
    <location>
        <begin position="1"/>
        <end position="15"/>
    </location>
</feature>
<feature type="compositionally biased region" description="Polar residues" evidence="1">
    <location>
        <begin position="246"/>
        <end position="255"/>
    </location>
</feature>
<feature type="region of interest" description="Disordered" evidence="1">
    <location>
        <begin position="1"/>
        <end position="181"/>
    </location>
</feature>
<feature type="region of interest" description="Disordered" evidence="1">
    <location>
        <begin position="246"/>
        <end position="314"/>
    </location>
</feature>
<dbReference type="EMBL" id="JAVHJO010000008">
    <property type="protein sequence ID" value="KAK6538314.1"/>
    <property type="molecule type" value="Genomic_DNA"/>
</dbReference>
<comment type="caution">
    <text evidence="2">The sequence shown here is derived from an EMBL/GenBank/DDBJ whole genome shotgun (WGS) entry which is preliminary data.</text>
</comment>
<sequence>MLQELQTEELDEEDYSVLPSRTPTVKKPRHEVELVNVPDRKGFKDHAPKAQVGKLRKSKPGKEKQSAIPDKNPPQTKDAEPAEPTDSRIIPGDVNDSKTLPADFDSNSTEYPRHPRTPDRYMLSLSRASSGRERRNSLSSTSDHGRDRMTDRDRTHNEAVKAPIALRKSPPQFLQNWDDDNPYTYVNRPYDVEHTYLPASRQRPSNRSMSMASSSRLPILHESRHEVSADDEGEMMRAQTMPSGIQQVLDQSQNRHQARNKAPSTILPTHSNILSDQSQVQSQQRIPEIALPQTKPPTSMSSTDPSPPTVDWSASEPALTEMSTEILIAGECTGKRPHPQPVSVEEWVQRIGTPVELTGTPKTIPSTDVEVEEESNKSHKNHIWEASPLHEEIENPEVPIPVPTKANSLAVPILSHTAEARSILSTPSPGVFEYTSKTDDERVAVKWLGVEDIRASTSLMRVDLTETSTPVTVIQIPPPVEAPPRPPPPLPPAQAPHSVPTETPIAQIEKPPSPLSGPVATFALGPKEAQRRRMTVAFGITPLQRRETAELAQDVMRRVSSISTIGRKGSLASVIRVVDVLLVKEREEQLKRARRAEMLWD</sequence>
<feature type="compositionally biased region" description="Low complexity" evidence="1">
    <location>
        <begin position="205"/>
        <end position="215"/>
    </location>
</feature>
<name>A0AAV9X8B7_9PEZI</name>
<gene>
    <name evidence="2" type="ORF">TWF694_011194</name>
</gene>
<feature type="region of interest" description="Disordered" evidence="1">
    <location>
        <begin position="196"/>
        <end position="215"/>
    </location>
</feature>
<feature type="region of interest" description="Disordered" evidence="1">
    <location>
        <begin position="475"/>
        <end position="517"/>
    </location>
</feature>
<evidence type="ECO:0000313" key="2">
    <source>
        <dbReference type="EMBL" id="KAK6538314.1"/>
    </source>
</evidence>
<feature type="compositionally biased region" description="Basic and acidic residues" evidence="1">
    <location>
        <begin position="143"/>
        <end position="159"/>
    </location>
</feature>
<dbReference type="AlphaFoldDB" id="A0AAV9X8B7"/>
<feature type="compositionally biased region" description="Basic and acidic residues" evidence="1">
    <location>
        <begin position="30"/>
        <end position="48"/>
    </location>
</feature>
<evidence type="ECO:0000313" key="3">
    <source>
        <dbReference type="Proteomes" id="UP001365542"/>
    </source>
</evidence>
<feature type="compositionally biased region" description="Polar residues" evidence="1">
    <location>
        <begin position="262"/>
        <end position="285"/>
    </location>
</feature>
<protein>
    <submittedName>
        <fullName evidence="2">Uncharacterized protein</fullName>
    </submittedName>
</protein>
<evidence type="ECO:0000256" key="1">
    <source>
        <dbReference type="SAM" id="MobiDB-lite"/>
    </source>
</evidence>
<feature type="region of interest" description="Disordered" evidence="1">
    <location>
        <begin position="356"/>
        <end position="380"/>
    </location>
</feature>